<dbReference type="EC" id="1.14.13.83" evidence="8"/>
<dbReference type="AlphaFoldDB" id="A0A4V1KJF3"/>
<reference evidence="8 9" key="1">
    <citation type="submission" date="2018-12" db="EMBL/GenBank/DDBJ databases">
        <title>bacterium Hansschlegelia zhihuaiae S113.</title>
        <authorList>
            <person name="He J."/>
        </authorList>
    </citation>
    <scope>NUCLEOTIDE SEQUENCE [LARGE SCALE GENOMIC DNA]</scope>
    <source>
        <strain evidence="8 9">S 113</strain>
    </source>
</reference>
<dbReference type="PANTHER" id="PTHR32439">
    <property type="entry name" value="FERREDOXIN--NITRITE REDUCTASE, CHLOROPLASTIC"/>
    <property type="match status" value="1"/>
</dbReference>
<dbReference type="OrthoDB" id="7459360at2"/>
<dbReference type="InterPro" id="IPR045854">
    <property type="entry name" value="NO2/SO3_Rdtase_4Fe4S_sf"/>
</dbReference>
<dbReference type="Pfam" id="PF03460">
    <property type="entry name" value="NIR_SIR_ferr"/>
    <property type="match status" value="2"/>
</dbReference>
<dbReference type="NCBIfam" id="TIGR02435">
    <property type="entry name" value="CobG"/>
    <property type="match status" value="1"/>
</dbReference>
<keyword evidence="5" id="KW-0408">Iron</keyword>
<keyword evidence="1" id="KW-0004">4Fe-4S</keyword>
<sequence length="413" mass="41594">MADCPGVLHLAAMADGGLARIRTLGGALTGAQARAVGEAAERLGSGVVDLTNRANLQIRGLAPDAGPELASRLEAAGFRFGRAERRRNILLDPFSGIDPGERRDLRSLGAALDQALSSAPWIESLSPKFSFVLDGGGPIGIGATPSDVAVVAARDGLVVTAGQVSAAFGSEDGAVDALLSIAAAAAAEGGDMRAGGLSEPMIRKALTSSGGAVLATPPPRANAVEPRLGLVAMRAGGVALSLPVPVGRLDQAMLDFLANIAERDGEGRLVLTPWSAVVIPGLAESRAAALLAPSVAVGFPPLAVAERLAVVACAGAPACERAHEPAKALGREILALAASDPARLPERRASLHLSGCPKGCGGAVPADLLLLGSSERAGWSAHRDAAPRRPGQELGRLEAPGAAEALALLATTR</sequence>
<keyword evidence="9" id="KW-1185">Reference proteome</keyword>
<dbReference type="InterPro" id="IPR012798">
    <property type="entry name" value="Cbl_synth_CobG-like"/>
</dbReference>
<dbReference type="Gene3D" id="3.30.413.10">
    <property type="entry name" value="Sulfite Reductase Hemoprotein, domain 1"/>
    <property type="match status" value="2"/>
</dbReference>
<feature type="domain" description="Nitrite/Sulfite reductase ferredoxin-like" evidence="7">
    <location>
        <begin position="233"/>
        <end position="292"/>
    </location>
</feature>
<evidence type="ECO:0000256" key="1">
    <source>
        <dbReference type="ARBA" id="ARBA00022485"/>
    </source>
</evidence>
<accession>A0A4V1KJF3</accession>
<keyword evidence="2" id="KW-0349">Heme</keyword>
<organism evidence="8 9">
    <name type="scientific">Hansschlegelia zhihuaiae</name>
    <dbReference type="NCBI Taxonomy" id="405005"/>
    <lineage>
        <taxon>Bacteria</taxon>
        <taxon>Pseudomonadati</taxon>
        <taxon>Pseudomonadota</taxon>
        <taxon>Alphaproteobacteria</taxon>
        <taxon>Hyphomicrobiales</taxon>
        <taxon>Methylopilaceae</taxon>
        <taxon>Hansschlegelia</taxon>
    </lineage>
</organism>
<comment type="caution">
    <text evidence="8">The sequence shown here is derived from an EMBL/GenBank/DDBJ whole genome shotgun (WGS) entry which is preliminary data.</text>
</comment>
<dbReference type="InterPro" id="IPR036136">
    <property type="entry name" value="Nit/Sulf_reduc_fer-like_dom_sf"/>
</dbReference>
<keyword evidence="3" id="KW-0479">Metal-binding</keyword>
<dbReference type="InterPro" id="IPR005117">
    <property type="entry name" value="NiRdtase/SiRdtase_haem-b_fer"/>
</dbReference>
<protein>
    <submittedName>
        <fullName evidence="8">Precorrin-3B synthase</fullName>
        <ecNumber evidence="8">1.14.13.83</ecNumber>
    </submittedName>
</protein>
<gene>
    <name evidence="8" type="primary">cobG</name>
    <name evidence="8" type="ORF">EK403_08475</name>
</gene>
<dbReference type="RefSeq" id="WP_128777064.1">
    <property type="nucleotide sequence ID" value="NZ_RYFI01000006.1"/>
</dbReference>
<dbReference type="GO" id="GO:0043818">
    <property type="term" value="F:precorrin-3B synthase activity"/>
    <property type="evidence" value="ECO:0007669"/>
    <property type="project" value="UniProtKB-EC"/>
</dbReference>
<evidence type="ECO:0000256" key="4">
    <source>
        <dbReference type="ARBA" id="ARBA00023002"/>
    </source>
</evidence>
<dbReference type="Gene3D" id="3.90.480.10">
    <property type="entry name" value="Sulfite Reductase Hemoprotein,Domain 2"/>
    <property type="match status" value="2"/>
</dbReference>
<keyword evidence="6" id="KW-0411">Iron-sulfur</keyword>
<dbReference type="EMBL" id="RYFI01000006">
    <property type="protein sequence ID" value="RXF73992.1"/>
    <property type="molecule type" value="Genomic_DNA"/>
</dbReference>
<proteinExistence type="predicted"/>
<evidence type="ECO:0000256" key="5">
    <source>
        <dbReference type="ARBA" id="ARBA00023004"/>
    </source>
</evidence>
<dbReference type="SUPFAM" id="SSF55124">
    <property type="entry name" value="Nitrite/Sulfite reductase N-terminal domain-like"/>
    <property type="match status" value="2"/>
</dbReference>
<evidence type="ECO:0000259" key="7">
    <source>
        <dbReference type="Pfam" id="PF03460"/>
    </source>
</evidence>
<dbReference type="GO" id="GO:0051539">
    <property type="term" value="F:4 iron, 4 sulfur cluster binding"/>
    <property type="evidence" value="ECO:0007669"/>
    <property type="project" value="UniProtKB-KW"/>
</dbReference>
<dbReference type="Proteomes" id="UP000289708">
    <property type="component" value="Unassembled WGS sequence"/>
</dbReference>
<evidence type="ECO:0000256" key="2">
    <source>
        <dbReference type="ARBA" id="ARBA00022617"/>
    </source>
</evidence>
<evidence type="ECO:0000313" key="9">
    <source>
        <dbReference type="Proteomes" id="UP000289708"/>
    </source>
</evidence>
<name>A0A4V1KJF3_9HYPH</name>
<dbReference type="InterPro" id="IPR051329">
    <property type="entry name" value="NIR_SIR_4Fe-4S"/>
</dbReference>
<evidence type="ECO:0000256" key="3">
    <source>
        <dbReference type="ARBA" id="ARBA00022723"/>
    </source>
</evidence>
<evidence type="ECO:0000256" key="6">
    <source>
        <dbReference type="ARBA" id="ARBA00023014"/>
    </source>
</evidence>
<dbReference type="SUPFAM" id="SSF56014">
    <property type="entry name" value="Nitrite and sulphite reductase 4Fe-4S domain-like"/>
    <property type="match status" value="1"/>
</dbReference>
<feature type="domain" description="Nitrite/Sulfite reductase ferredoxin-like" evidence="7">
    <location>
        <begin position="18"/>
        <end position="76"/>
    </location>
</feature>
<evidence type="ECO:0000313" key="8">
    <source>
        <dbReference type="EMBL" id="RXF73992.1"/>
    </source>
</evidence>
<dbReference type="GO" id="GO:0046872">
    <property type="term" value="F:metal ion binding"/>
    <property type="evidence" value="ECO:0007669"/>
    <property type="project" value="UniProtKB-KW"/>
</dbReference>
<keyword evidence="4 8" id="KW-0560">Oxidoreductase</keyword>
<dbReference type="PANTHER" id="PTHR32439:SF9">
    <property type="entry name" value="BLR3264 PROTEIN"/>
    <property type="match status" value="1"/>
</dbReference>